<evidence type="ECO:0000313" key="4">
    <source>
        <dbReference type="EMBL" id="QPC84644.1"/>
    </source>
</evidence>
<keyword evidence="5" id="KW-1185">Reference proteome</keyword>
<feature type="domain" description="Bacterial sugar transferase" evidence="3">
    <location>
        <begin position="2"/>
        <end position="173"/>
    </location>
</feature>
<keyword evidence="2" id="KW-1133">Transmembrane helix</keyword>
<dbReference type="PANTHER" id="PTHR30576">
    <property type="entry name" value="COLANIC BIOSYNTHESIS UDP-GLUCOSE LIPID CARRIER TRANSFERASE"/>
    <property type="match status" value="1"/>
</dbReference>
<dbReference type="Proteomes" id="UP000594468">
    <property type="component" value="Chromosome"/>
</dbReference>
<feature type="transmembrane region" description="Helical" evidence="2">
    <location>
        <begin position="12"/>
        <end position="30"/>
    </location>
</feature>
<dbReference type="AlphaFoldDB" id="A0A7S8IGH5"/>
<evidence type="ECO:0000256" key="2">
    <source>
        <dbReference type="SAM" id="Phobius"/>
    </source>
</evidence>
<reference evidence="4 5" key="1">
    <citation type="submission" date="2020-02" db="EMBL/GenBank/DDBJ databases">
        <authorList>
            <person name="Zheng R.K."/>
            <person name="Sun C.M."/>
        </authorList>
    </citation>
    <scope>NUCLEOTIDE SEQUENCE [LARGE SCALE GENOMIC DNA]</scope>
    <source>
        <strain evidence="5">rifampicinis</strain>
    </source>
</reference>
<evidence type="ECO:0000313" key="5">
    <source>
        <dbReference type="Proteomes" id="UP000594468"/>
    </source>
</evidence>
<dbReference type="PANTHER" id="PTHR30576:SF20">
    <property type="entry name" value="QUINOVOSAMINEPHOSPHOTRANSFERAE-RELATED"/>
    <property type="match status" value="1"/>
</dbReference>
<keyword evidence="2" id="KW-0812">Transmembrane</keyword>
<name>A0A7S8IGH5_9CHLR</name>
<keyword evidence="4" id="KW-0808">Transferase</keyword>
<evidence type="ECO:0000259" key="3">
    <source>
        <dbReference type="Pfam" id="PF02397"/>
    </source>
</evidence>
<dbReference type="KEGG" id="pmet:G4Y79_09780"/>
<dbReference type="GO" id="GO:0016780">
    <property type="term" value="F:phosphotransferase activity, for other substituted phosphate groups"/>
    <property type="evidence" value="ECO:0007669"/>
    <property type="project" value="TreeGrafter"/>
</dbReference>
<dbReference type="EMBL" id="CP062983">
    <property type="protein sequence ID" value="QPC84644.1"/>
    <property type="molecule type" value="Genomic_DNA"/>
</dbReference>
<gene>
    <name evidence="4" type="ORF">G4Y79_09780</name>
</gene>
<evidence type="ECO:0000256" key="1">
    <source>
        <dbReference type="ARBA" id="ARBA00006464"/>
    </source>
</evidence>
<dbReference type="InterPro" id="IPR003362">
    <property type="entry name" value="Bact_transf"/>
</dbReference>
<comment type="similarity">
    <text evidence="1">Belongs to the bacterial sugar transferase family.</text>
</comment>
<proteinExistence type="inferred from homology"/>
<protein>
    <submittedName>
        <fullName evidence="4">Sugar transferase</fullName>
    </submittedName>
</protein>
<keyword evidence="2" id="KW-0472">Membrane</keyword>
<sequence length="200" mass="22463">MKRLVDLSIGGILFLVLSPLMLLIAIAIVLESGHPAFYAPVAIGQYGKPFRFLRFRTMRDDPDQPVSRRLTRVGRMIRSLSLDHLPNLYNLLMGHISLIGPRPTEPERVNLNDPDWQHILRVRPGILSYAVLVLAKDFNSTSQAERNKLELEYIKKQSLSYDVNILLASLKKWVASGGNIKARGIPTRSPADNVPTQEGD</sequence>
<organism evidence="4 5">
    <name type="scientific">Phototrophicus methaneseepsis</name>
    <dbReference type="NCBI Taxonomy" id="2710758"/>
    <lineage>
        <taxon>Bacteria</taxon>
        <taxon>Bacillati</taxon>
        <taxon>Chloroflexota</taxon>
        <taxon>Candidatus Thermofontia</taxon>
        <taxon>Phototrophicales</taxon>
        <taxon>Phototrophicaceae</taxon>
        <taxon>Phototrophicus</taxon>
    </lineage>
</organism>
<dbReference type="RefSeq" id="WP_195172707.1">
    <property type="nucleotide sequence ID" value="NZ_CP062983.1"/>
</dbReference>
<dbReference type="Pfam" id="PF02397">
    <property type="entry name" value="Bac_transf"/>
    <property type="match status" value="1"/>
</dbReference>
<accession>A0A7S8IGH5</accession>